<gene>
    <name evidence="20" type="primary">icd</name>
    <name evidence="20" type="ORF">CH371_01090</name>
</gene>
<comment type="function">
    <text evidence="18">Catalyzes the oxidative decarboxylation of isocitrate to 2-oxoglutarate and carbon dioxide with the concomitant reduction of NADP(+).</text>
</comment>
<dbReference type="FunFam" id="3.40.718.10:FF:000020">
    <property type="entry name" value="Isocitrate dehydrogenase"/>
    <property type="match status" value="1"/>
</dbReference>
<comment type="subunit">
    <text evidence="4">Homodimer.</text>
</comment>
<dbReference type="SMART" id="SM01329">
    <property type="entry name" value="Iso_dh"/>
    <property type="match status" value="1"/>
</dbReference>
<dbReference type="EMBL" id="NPDT01000001">
    <property type="protein sequence ID" value="PJZ66732.1"/>
    <property type="molecule type" value="Genomic_DNA"/>
</dbReference>
<evidence type="ECO:0000256" key="16">
    <source>
        <dbReference type="ARBA" id="ARBA00029990"/>
    </source>
</evidence>
<protein>
    <recommendedName>
        <fullName evidence="6">Isocitrate dehydrogenase [NADP]</fullName>
        <ecNumber evidence="5">1.1.1.42</ecNumber>
    </recommendedName>
    <alternativeName>
        <fullName evidence="15">IDP</fullName>
    </alternativeName>
    <alternativeName>
        <fullName evidence="16">NADP(+)-specific ICDH</fullName>
    </alternativeName>
    <alternativeName>
        <fullName evidence="17">Oxalosuccinate decarboxylase</fullName>
    </alternativeName>
</protein>
<dbReference type="PANTHER" id="PTHR11835:SF43">
    <property type="entry name" value="ISOPROPYLMALATE DEHYDROGENASE-LIKE DOMAIN-CONTAINING PROTEIN"/>
    <property type="match status" value="1"/>
</dbReference>
<dbReference type="GO" id="GO:0004449">
    <property type="term" value="F:isocitrate dehydrogenase (NAD+) activity"/>
    <property type="evidence" value="ECO:0007669"/>
    <property type="project" value="TreeGrafter"/>
</dbReference>
<dbReference type="InterPro" id="IPR019818">
    <property type="entry name" value="IsoCit/isopropylmalate_DH_CS"/>
</dbReference>
<evidence type="ECO:0000256" key="14">
    <source>
        <dbReference type="ARBA" id="ARBA00023554"/>
    </source>
</evidence>
<accession>A0A2M9ZEF0</accession>
<evidence type="ECO:0000256" key="18">
    <source>
        <dbReference type="ARBA" id="ARBA00046127"/>
    </source>
</evidence>
<dbReference type="GO" id="GO:0006102">
    <property type="term" value="P:isocitrate metabolic process"/>
    <property type="evidence" value="ECO:0007669"/>
    <property type="project" value="TreeGrafter"/>
</dbReference>
<keyword evidence="12" id="KW-0560">Oxidoreductase</keyword>
<dbReference type="RefSeq" id="WP_100757330.1">
    <property type="nucleotide sequence ID" value="NZ_NPDT01000001.1"/>
</dbReference>
<dbReference type="Pfam" id="PF00180">
    <property type="entry name" value="Iso_dh"/>
    <property type="match status" value="1"/>
</dbReference>
<dbReference type="EC" id="1.1.1.42" evidence="5"/>
<organism evidence="20 21">
    <name type="scientific">Leptospira wolffii</name>
    <dbReference type="NCBI Taxonomy" id="409998"/>
    <lineage>
        <taxon>Bacteria</taxon>
        <taxon>Pseudomonadati</taxon>
        <taxon>Spirochaetota</taxon>
        <taxon>Spirochaetia</taxon>
        <taxon>Leptospirales</taxon>
        <taxon>Leptospiraceae</taxon>
        <taxon>Leptospira</taxon>
    </lineage>
</organism>
<keyword evidence="7" id="KW-0329">Glyoxylate bypass</keyword>
<dbReference type="PANTHER" id="PTHR11835">
    <property type="entry name" value="DECARBOXYLATING DEHYDROGENASES-ISOCITRATE, ISOPROPYLMALATE, TARTRATE"/>
    <property type="match status" value="1"/>
</dbReference>
<evidence type="ECO:0000256" key="9">
    <source>
        <dbReference type="ARBA" id="ARBA00022723"/>
    </source>
</evidence>
<dbReference type="NCBIfam" id="TIGR02924">
    <property type="entry name" value="ICDH_alpha"/>
    <property type="match status" value="1"/>
</dbReference>
<dbReference type="NCBIfam" id="NF006673">
    <property type="entry name" value="PRK09222.1"/>
    <property type="match status" value="1"/>
</dbReference>
<keyword evidence="11" id="KW-0521">NADP</keyword>
<comment type="catalytic activity">
    <reaction evidence="14">
        <text>D-threo-isocitrate + NADP(+) = 2-oxoglutarate + CO2 + NADPH</text>
        <dbReference type="Rhea" id="RHEA:19629"/>
        <dbReference type="ChEBI" id="CHEBI:15562"/>
        <dbReference type="ChEBI" id="CHEBI:16526"/>
        <dbReference type="ChEBI" id="CHEBI:16810"/>
        <dbReference type="ChEBI" id="CHEBI:57783"/>
        <dbReference type="ChEBI" id="CHEBI:58349"/>
        <dbReference type="EC" id="1.1.1.42"/>
    </reaction>
</comment>
<evidence type="ECO:0000256" key="3">
    <source>
        <dbReference type="ARBA" id="ARBA00007769"/>
    </source>
</evidence>
<keyword evidence="9" id="KW-0479">Metal-binding</keyword>
<dbReference type="GO" id="GO:0006099">
    <property type="term" value="P:tricarboxylic acid cycle"/>
    <property type="evidence" value="ECO:0007669"/>
    <property type="project" value="UniProtKB-KW"/>
</dbReference>
<dbReference type="Gene3D" id="3.40.718.10">
    <property type="entry name" value="Isopropylmalate Dehydrogenase"/>
    <property type="match status" value="1"/>
</dbReference>
<proteinExistence type="inferred from homology"/>
<evidence type="ECO:0000256" key="10">
    <source>
        <dbReference type="ARBA" id="ARBA00022842"/>
    </source>
</evidence>
<evidence type="ECO:0000256" key="1">
    <source>
        <dbReference type="ARBA" id="ARBA00001936"/>
    </source>
</evidence>
<comment type="cofactor">
    <cofactor evidence="2">
        <name>Mg(2+)</name>
        <dbReference type="ChEBI" id="CHEBI:18420"/>
    </cofactor>
</comment>
<keyword evidence="13" id="KW-0464">Manganese</keyword>
<dbReference type="AlphaFoldDB" id="A0A2M9ZEF0"/>
<dbReference type="PROSITE" id="PS00470">
    <property type="entry name" value="IDH_IMDH"/>
    <property type="match status" value="1"/>
</dbReference>
<evidence type="ECO:0000256" key="13">
    <source>
        <dbReference type="ARBA" id="ARBA00023211"/>
    </source>
</evidence>
<keyword evidence="10" id="KW-0460">Magnesium</keyword>
<keyword evidence="8" id="KW-0816">Tricarboxylic acid cycle</keyword>
<evidence type="ECO:0000256" key="2">
    <source>
        <dbReference type="ARBA" id="ARBA00001946"/>
    </source>
</evidence>
<comment type="caution">
    <text evidence="20">The sequence shown here is derived from an EMBL/GenBank/DDBJ whole genome shotgun (WGS) entry which is preliminary data.</text>
</comment>
<dbReference type="Proteomes" id="UP000231912">
    <property type="component" value="Unassembled WGS sequence"/>
</dbReference>
<dbReference type="SUPFAM" id="SSF53659">
    <property type="entry name" value="Isocitrate/Isopropylmalate dehydrogenase-like"/>
    <property type="match status" value="1"/>
</dbReference>
<dbReference type="InterPro" id="IPR040978">
    <property type="entry name" value="Isocitrate_DH_TT1725_C"/>
</dbReference>
<dbReference type="GO" id="GO:0004450">
    <property type="term" value="F:isocitrate dehydrogenase (NADP+) activity"/>
    <property type="evidence" value="ECO:0007669"/>
    <property type="project" value="UniProtKB-EC"/>
</dbReference>
<name>A0A2M9ZEF0_9LEPT</name>
<dbReference type="InterPro" id="IPR014273">
    <property type="entry name" value="Isocitrate_DH_bac-typ"/>
</dbReference>
<evidence type="ECO:0000313" key="21">
    <source>
        <dbReference type="Proteomes" id="UP000231912"/>
    </source>
</evidence>
<comment type="similarity">
    <text evidence="3">Belongs to the isocitrate and isopropylmalate dehydrogenases family.</text>
</comment>
<dbReference type="Gene3D" id="3.30.70.1570">
    <property type="match status" value="1"/>
</dbReference>
<evidence type="ECO:0000256" key="7">
    <source>
        <dbReference type="ARBA" id="ARBA00022435"/>
    </source>
</evidence>
<dbReference type="InterPro" id="IPR024084">
    <property type="entry name" value="IsoPropMal-DH-like_dom"/>
</dbReference>
<evidence type="ECO:0000256" key="12">
    <source>
        <dbReference type="ARBA" id="ARBA00023002"/>
    </source>
</evidence>
<evidence type="ECO:0000256" key="15">
    <source>
        <dbReference type="ARBA" id="ARBA00029765"/>
    </source>
</evidence>
<evidence type="ECO:0000256" key="11">
    <source>
        <dbReference type="ARBA" id="ARBA00022857"/>
    </source>
</evidence>
<comment type="cofactor">
    <cofactor evidence="1">
        <name>Mn(2+)</name>
        <dbReference type="ChEBI" id="CHEBI:29035"/>
    </cofactor>
</comment>
<dbReference type="GO" id="GO:0000287">
    <property type="term" value="F:magnesium ion binding"/>
    <property type="evidence" value="ECO:0007669"/>
    <property type="project" value="InterPro"/>
</dbReference>
<evidence type="ECO:0000256" key="8">
    <source>
        <dbReference type="ARBA" id="ARBA00022532"/>
    </source>
</evidence>
<reference evidence="20 21" key="1">
    <citation type="submission" date="2017-07" db="EMBL/GenBank/DDBJ databases">
        <title>Leptospira spp. isolated from tropical soils.</title>
        <authorList>
            <person name="Thibeaux R."/>
            <person name="Iraola G."/>
            <person name="Ferres I."/>
            <person name="Bierque E."/>
            <person name="Girault D."/>
            <person name="Soupe-Gilbert M.-E."/>
            <person name="Picardeau M."/>
            <person name="Goarant C."/>
        </authorList>
    </citation>
    <scope>NUCLEOTIDE SEQUENCE [LARGE SCALE GENOMIC DNA]</scope>
    <source>
        <strain evidence="20 21">FH2-C-A2</strain>
    </source>
</reference>
<evidence type="ECO:0000256" key="4">
    <source>
        <dbReference type="ARBA" id="ARBA00011738"/>
    </source>
</evidence>
<evidence type="ECO:0000256" key="17">
    <source>
        <dbReference type="ARBA" id="ARBA00031098"/>
    </source>
</evidence>
<dbReference type="GO" id="GO:0006097">
    <property type="term" value="P:glyoxylate cycle"/>
    <property type="evidence" value="ECO:0007669"/>
    <property type="project" value="UniProtKB-KW"/>
</dbReference>
<evidence type="ECO:0000256" key="6">
    <source>
        <dbReference type="ARBA" id="ARBA00019562"/>
    </source>
</evidence>
<evidence type="ECO:0000256" key="5">
    <source>
        <dbReference type="ARBA" id="ARBA00013013"/>
    </source>
</evidence>
<sequence length="488" mass="53075">MTSKKKIAVAKGDGIGPEIMDATLRILEAAGAKIEPVFIEIGEKVYKRGHSAGIEPSAWDVLRDTKVFFKAPITTPQGGGYKSLNVTVRTTLGLFANVRPCVSLYPYVDTKHPKLDLVIVRENEEDLYTGIEHKQTSDTVQCLKLISRPGSEKIIRYAFEYAKAYGRKKVTAMVKDNIMKQSDGLFHDVFKEIAKDYPDIEATSEIIDIGAAHLAERPQVYDVVVTLNLYGDIISDIVAQIAGSVGMAGSANIGEAVSMFEAIHGSAPDIAGKNLANPSGLLNAAVMMLVHLGQPDIAAKVQNAWLLTIEEGIHTGDIYKAGVSRIKVGTKEFADAVIGNLGHLPEKFRPVSFGKAKAIHIPEYKRVALKKELVGVDVFLDWAPGTSDELGKKLAGLAEDLKLRMITNRGVKVFPNGAPETFLTDHWRCRFVSPNTPDNEPGDGYASIQSEQIAKLLLRIAEAGLDSVQTENLYKFEGKRAFSLGGGE</sequence>
<dbReference type="GO" id="GO:0051287">
    <property type="term" value="F:NAD binding"/>
    <property type="evidence" value="ECO:0007669"/>
    <property type="project" value="InterPro"/>
</dbReference>
<evidence type="ECO:0000259" key="19">
    <source>
        <dbReference type="SMART" id="SM01329"/>
    </source>
</evidence>
<dbReference type="Pfam" id="PF18324">
    <property type="entry name" value="Isocitrate_DH_C_bact"/>
    <property type="match status" value="1"/>
</dbReference>
<feature type="domain" description="Isopropylmalate dehydrogenase-like" evidence="19">
    <location>
        <begin position="6"/>
        <end position="337"/>
    </location>
</feature>
<evidence type="ECO:0000313" key="20">
    <source>
        <dbReference type="EMBL" id="PJZ66732.1"/>
    </source>
</evidence>
<dbReference type="InterPro" id="IPR046997">
    <property type="entry name" value="Isocitrate_DH_TT1725_C_sf"/>
</dbReference>